<accession>A0A2P2PIE0</accession>
<evidence type="ECO:0000313" key="1">
    <source>
        <dbReference type="EMBL" id="MBX54457.1"/>
    </source>
</evidence>
<name>A0A2P2PIE0_RHIMU</name>
<protein>
    <submittedName>
        <fullName evidence="1">Uncharacterized protein</fullName>
    </submittedName>
</protein>
<dbReference type="EMBL" id="GGEC01073973">
    <property type="protein sequence ID" value="MBX54457.1"/>
    <property type="molecule type" value="Transcribed_RNA"/>
</dbReference>
<reference evidence="1" key="1">
    <citation type="submission" date="2018-02" db="EMBL/GenBank/DDBJ databases">
        <title>Rhizophora mucronata_Transcriptome.</title>
        <authorList>
            <person name="Meera S.P."/>
            <person name="Sreeshan A."/>
            <person name="Augustine A."/>
        </authorList>
    </citation>
    <scope>NUCLEOTIDE SEQUENCE</scope>
    <source>
        <tissue evidence="1">Leaf</tissue>
    </source>
</reference>
<sequence>MGVEMAVAEADGCRKEPITAEMLESENSGFRWRRPLR</sequence>
<proteinExistence type="predicted"/>
<organism evidence="1">
    <name type="scientific">Rhizophora mucronata</name>
    <name type="common">Asiatic mangrove</name>
    <dbReference type="NCBI Taxonomy" id="61149"/>
    <lineage>
        <taxon>Eukaryota</taxon>
        <taxon>Viridiplantae</taxon>
        <taxon>Streptophyta</taxon>
        <taxon>Embryophyta</taxon>
        <taxon>Tracheophyta</taxon>
        <taxon>Spermatophyta</taxon>
        <taxon>Magnoliopsida</taxon>
        <taxon>eudicotyledons</taxon>
        <taxon>Gunneridae</taxon>
        <taxon>Pentapetalae</taxon>
        <taxon>rosids</taxon>
        <taxon>fabids</taxon>
        <taxon>Malpighiales</taxon>
        <taxon>Rhizophoraceae</taxon>
        <taxon>Rhizophora</taxon>
    </lineage>
</organism>
<dbReference type="AlphaFoldDB" id="A0A2P2PIE0"/>